<evidence type="ECO:0000256" key="4">
    <source>
        <dbReference type="PROSITE-ProRule" id="PRU01248"/>
    </source>
</evidence>
<sequence>MAGRRRSTSTSHYPAFLIKEKVRGKIRFRFTLTNGERRLFPIGTTESDAIQTALAYNLKHRKSAFSLECGYDTTKTARRRDKFDKPFKVWADVVWERILNEEALADHTLVLLRSTLDRMIEEFGHIYSKDLTLEHINSLFERYYKSVAVTTYNNRLSQIRKIFSYLADESAIERNFSVNKRHKKDIKGKTRADLSLDQFKKIYALAPLRLKVAMMLTLQTTHSTSEVTTIRYRIKSPQSGVNGIVWFNKPQIIDGETVYGTLYIHRKKVQKTKASHVAFPVTDNINDIIKLSRQDRINCPYVVHAERPDPRKKAEKGINHPLQLKPNSISHLFAYIRDKLPEFNNIPIKERPTYHEIRRLSARLYDEMGMSPTVRMAHNSSKTTMIYTDDKSQVKWNEVPAKYIQI</sequence>
<dbReference type="EMBL" id="FRFG01000003">
    <property type="protein sequence ID" value="SHO54364.1"/>
    <property type="molecule type" value="Genomic_DNA"/>
</dbReference>
<keyword evidence="2 4" id="KW-0238">DNA-binding</keyword>
<dbReference type="InterPro" id="IPR013762">
    <property type="entry name" value="Integrase-like_cat_sf"/>
</dbReference>
<evidence type="ECO:0000256" key="1">
    <source>
        <dbReference type="ARBA" id="ARBA00022908"/>
    </source>
</evidence>
<feature type="domain" description="Core-binding (CB)" evidence="5">
    <location>
        <begin position="85"/>
        <end position="167"/>
    </location>
</feature>
<evidence type="ECO:0000259" key="5">
    <source>
        <dbReference type="PROSITE" id="PS51900"/>
    </source>
</evidence>
<dbReference type="AlphaFoldDB" id="A0A1M7YNZ7"/>
<accession>A0A1M7YNZ7</accession>
<dbReference type="OrthoDB" id="8781634at2"/>
<dbReference type="GO" id="GO:0006310">
    <property type="term" value="P:DNA recombination"/>
    <property type="evidence" value="ECO:0007669"/>
    <property type="project" value="UniProtKB-KW"/>
</dbReference>
<dbReference type="GO" id="GO:0003677">
    <property type="term" value="F:DNA binding"/>
    <property type="evidence" value="ECO:0007669"/>
    <property type="project" value="UniProtKB-UniRule"/>
</dbReference>
<dbReference type="GO" id="GO:0015074">
    <property type="term" value="P:DNA integration"/>
    <property type="evidence" value="ECO:0007669"/>
    <property type="project" value="UniProtKB-KW"/>
</dbReference>
<dbReference type="Gene3D" id="1.10.150.130">
    <property type="match status" value="1"/>
</dbReference>
<gene>
    <name evidence="6" type="ORF">VQ7734_00078</name>
</gene>
<evidence type="ECO:0000256" key="3">
    <source>
        <dbReference type="ARBA" id="ARBA00023172"/>
    </source>
</evidence>
<name>A0A1M7YNZ7_9VIBR</name>
<dbReference type="Gene3D" id="1.10.443.10">
    <property type="entry name" value="Intergrase catalytic core"/>
    <property type="match status" value="1"/>
</dbReference>
<evidence type="ECO:0000313" key="6">
    <source>
        <dbReference type="EMBL" id="SHO54364.1"/>
    </source>
</evidence>
<keyword evidence="1" id="KW-0229">DNA integration</keyword>
<dbReference type="InterPro" id="IPR010998">
    <property type="entry name" value="Integrase_recombinase_N"/>
</dbReference>
<dbReference type="STRING" id="1117707.VQ7734_00078"/>
<dbReference type="SUPFAM" id="SSF56349">
    <property type="entry name" value="DNA breaking-rejoining enzymes"/>
    <property type="match status" value="1"/>
</dbReference>
<dbReference type="PROSITE" id="PS51900">
    <property type="entry name" value="CB"/>
    <property type="match status" value="1"/>
</dbReference>
<keyword evidence="3" id="KW-0233">DNA recombination</keyword>
<organism evidence="6 7">
    <name type="scientific">Vibrio quintilis</name>
    <dbReference type="NCBI Taxonomy" id="1117707"/>
    <lineage>
        <taxon>Bacteria</taxon>
        <taxon>Pseudomonadati</taxon>
        <taxon>Pseudomonadota</taxon>
        <taxon>Gammaproteobacteria</taxon>
        <taxon>Vibrionales</taxon>
        <taxon>Vibrionaceae</taxon>
        <taxon>Vibrio</taxon>
    </lineage>
</organism>
<evidence type="ECO:0000256" key="2">
    <source>
        <dbReference type="ARBA" id="ARBA00023125"/>
    </source>
</evidence>
<dbReference type="InterPro" id="IPR011010">
    <property type="entry name" value="DNA_brk_join_enz"/>
</dbReference>
<protein>
    <recommendedName>
        <fullName evidence="5">Core-binding (CB) domain-containing protein</fullName>
    </recommendedName>
</protein>
<dbReference type="Proteomes" id="UP000184600">
    <property type="component" value="Unassembled WGS sequence"/>
</dbReference>
<evidence type="ECO:0000313" key="7">
    <source>
        <dbReference type="Proteomes" id="UP000184600"/>
    </source>
</evidence>
<reference evidence="7" key="1">
    <citation type="submission" date="2016-12" db="EMBL/GenBank/DDBJ databases">
        <authorList>
            <person name="Rodrigo-Torres L."/>
            <person name="Arahal R.D."/>
            <person name="Lucena T."/>
        </authorList>
    </citation>
    <scope>NUCLEOTIDE SEQUENCE [LARGE SCALE GENOMIC DNA]</scope>
</reference>
<dbReference type="InterPro" id="IPR044068">
    <property type="entry name" value="CB"/>
</dbReference>
<proteinExistence type="predicted"/>
<keyword evidence="7" id="KW-1185">Reference proteome</keyword>
<dbReference type="RefSeq" id="WP_073579286.1">
    <property type="nucleotide sequence ID" value="NZ_AP024898.1"/>
</dbReference>